<organism evidence="1 2">
    <name type="scientific">Paracraurococcus lichenis</name>
    <dbReference type="NCBI Taxonomy" id="3064888"/>
    <lineage>
        <taxon>Bacteria</taxon>
        <taxon>Pseudomonadati</taxon>
        <taxon>Pseudomonadota</taxon>
        <taxon>Alphaproteobacteria</taxon>
        <taxon>Acetobacterales</taxon>
        <taxon>Roseomonadaceae</taxon>
        <taxon>Paracraurococcus</taxon>
    </lineage>
</organism>
<dbReference type="EMBL" id="JAUTWS010000038">
    <property type="protein sequence ID" value="MDO9711984.1"/>
    <property type="molecule type" value="Genomic_DNA"/>
</dbReference>
<evidence type="ECO:0000313" key="2">
    <source>
        <dbReference type="Proteomes" id="UP001243009"/>
    </source>
</evidence>
<proteinExistence type="predicted"/>
<reference evidence="1 2" key="1">
    <citation type="submission" date="2023-08" db="EMBL/GenBank/DDBJ databases">
        <title>The draft genome sequence of Paracraurococcus sp. LOR1-02.</title>
        <authorList>
            <person name="Kingkaew E."/>
            <person name="Tanasupawat S."/>
        </authorList>
    </citation>
    <scope>NUCLEOTIDE SEQUENCE [LARGE SCALE GENOMIC DNA]</scope>
    <source>
        <strain evidence="1 2">LOR1-02</strain>
    </source>
</reference>
<dbReference type="RefSeq" id="WP_305106840.1">
    <property type="nucleotide sequence ID" value="NZ_JAUTWS010000038.1"/>
</dbReference>
<keyword evidence="2" id="KW-1185">Reference proteome</keyword>
<comment type="caution">
    <text evidence="1">The sequence shown here is derived from an EMBL/GenBank/DDBJ whole genome shotgun (WGS) entry which is preliminary data.</text>
</comment>
<dbReference type="Proteomes" id="UP001243009">
    <property type="component" value="Unassembled WGS sequence"/>
</dbReference>
<accession>A0ABT9E749</accession>
<protein>
    <submittedName>
        <fullName evidence="1">Uncharacterized protein</fullName>
    </submittedName>
</protein>
<gene>
    <name evidence="1" type="ORF">Q7A36_26815</name>
</gene>
<name>A0ABT9E749_9PROT</name>
<sequence length="291" mass="32219">MLDNSGQRPAKDINLVFRMQLFEAIATREADLFASLLDTASATHLFEVSVDRAKRALDSRSATAEFGAACVELIRLRPEGRVHLTRVFAQDHNAIQRGIAGADLGKLVAIRRSSRDFEHTLDKIDAAAFKSSLIDARYKGGVFPSDFQRVLLEVAHQAMRGLSVRVIDRGDRAWPFNKQDDADVPASDRFVRIDDNRPDVEEAADALEKIKDRITGDNRSVVLKEERDALASEIMILIGMLQQRAVRLGYVQSVLVGKGTLGYIKGRFKDDIMAALVGKAVEHLLKIGTGH</sequence>
<evidence type="ECO:0000313" key="1">
    <source>
        <dbReference type="EMBL" id="MDO9711984.1"/>
    </source>
</evidence>